<reference evidence="2" key="1">
    <citation type="submission" date="2015-07" db="EMBL/GenBank/DDBJ databases">
        <authorList>
            <person name="Rodrigo-Torres Lidia"/>
            <person name="Arahal R.David."/>
        </authorList>
    </citation>
    <scope>NUCLEOTIDE SEQUENCE [LARGE SCALE GENOMIC DNA]</scope>
    <source>
        <strain evidence="2">CECT 5096</strain>
    </source>
</reference>
<dbReference type="EMBL" id="CXWC01000001">
    <property type="protein sequence ID" value="CTQ64664.1"/>
    <property type="molecule type" value="Genomic_DNA"/>
</dbReference>
<proteinExistence type="predicted"/>
<organism evidence="1 2">
    <name type="scientific">Roseibium album</name>
    <dbReference type="NCBI Taxonomy" id="311410"/>
    <lineage>
        <taxon>Bacteria</taxon>
        <taxon>Pseudomonadati</taxon>
        <taxon>Pseudomonadota</taxon>
        <taxon>Alphaproteobacteria</taxon>
        <taxon>Hyphomicrobiales</taxon>
        <taxon>Stappiaceae</taxon>
        <taxon>Roseibium</taxon>
    </lineage>
</organism>
<keyword evidence="2" id="KW-1185">Reference proteome</keyword>
<accession>A0A0M6Z940</accession>
<dbReference type="Proteomes" id="UP000049983">
    <property type="component" value="Unassembled WGS sequence"/>
</dbReference>
<protein>
    <recommendedName>
        <fullName evidence="3">Antitermination protein</fullName>
    </recommendedName>
</protein>
<gene>
    <name evidence="1" type="ORF">LA5096_00478</name>
</gene>
<name>A0A0M6Z940_9HYPH</name>
<evidence type="ECO:0000313" key="2">
    <source>
        <dbReference type="Proteomes" id="UP000049983"/>
    </source>
</evidence>
<dbReference type="AlphaFoldDB" id="A0A0M6Z940"/>
<sequence length="104" mass="10813">MKTGREMGPGTMNKFAIATTSTFALALAGFGIVVSGGPGTDSELRRVDCQAITMFTPAQRKSAEELCANYGGVAETGAEPSKSGLVILVRNQPMGGFLGEKTVR</sequence>
<evidence type="ECO:0008006" key="3">
    <source>
        <dbReference type="Google" id="ProtNLM"/>
    </source>
</evidence>
<evidence type="ECO:0000313" key="1">
    <source>
        <dbReference type="EMBL" id="CTQ64664.1"/>
    </source>
</evidence>